<accession>A0A6C0IKC2</accession>
<protein>
    <submittedName>
        <fullName evidence="2">Uncharacterized protein</fullName>
    </submittedName>
</protein>
<dbReference type="EMBL" id="MN740209">
    <property type="protein sequence ID" value="QHT93681.1"/>
    <property type="molecule type" value="Genomic_DNA"/>
</dbReference>
<sequence length="213" mass="25078">MDKIPQPMTSSFLLTSGYYTKVNFQQMMTQLNNIDENTPYITGFKYMPSFHVNNKDIPEVIRPVKITGTHSYRNNLVIIYFNDKGERFEVEEDLWSNDAKSKDGIYILSPELQKRWQEESLIMKGAIDNKSSLSKLPNDMINTILSQNNKLYVNKQKNPYIKQKQKDRKPLGTLDTNTVSRGGKKSKKLRQKRKTKKNRRIKKTKKNRRRTLR</sequence>
<dbReference type="AlphaFoldDB" id="A0A6C0IKC2"/>
<evidence type="ECO:0000256" key="1">
    <source>
        <dbReference type="SAM" id="MobiDB-lite"/>
    </source>
</evidence>
<feature type="region of interest" description="Disordered" evidence="1">
    <location>
        <begin position="158"/>
        <end position="213"/>
    </location>
</feature>
<feature type="compositionally biased region" description="Basic residues" evidence="1">
    <location>
        <begin position="182"/>
        <end position="213"/>
    </location>
</feature>
<name>A0A6C0IKC2_9ZZZZ</name>
<reference evidence="2" key="1">
    <citation type="journal article" date="2020" name="Nature">
        <title>Giant virus diversity and host interactions through global metagenomics.</title>
        <authorList>
            <person name="Schulz F."/>
            <person name="Roux S."/>
            <person name="Paez-Espino D."/>
            <person name="Jungbluth S."/>
            <person name="Walsh D.A."/>
            <person name="Denef V.J."/>
            <person name="McMahon K.D."/>
            <person name="Konstantinidis K.T."/>
            <person name="Eloe-Fadrosh E.A."/>
            <person name="Kyrpides N.C."/>
            <person name="Woyke T."/>
        </authorList>
    </citation>
    <scope>NUCLEOTIDE SEQUENCE</scope>
    <source>
        <strain evidence="2">GVMAG-M-3300024252-29</strain>
    </source>
</reference>
<evidence type="ECO:0000313" key="2">
    <source>
        <dbReference type="EMBL" id="QHT93681.1"/>
    </source>
</evidence>
<organism evidence="2">
    <name type="scientific">viral metagenome</name>
    <dbReference type="NCBI Taxonomy" id="1070528"/>
    <lineage>
        <taxon>unclassified sequences</taxon>
        <taxon>metagenomes</taxon>
        <taxon>organismal metagenomes</taxon>
    </lineage>
</organism>
<proteinExistence type="predicted"/>